<gene>
    <name evidence="6" type="ORF">ACFP7A_05005</name>
</gene>
<dbReference type="Gene3D" id="1.10.601.10">
    <property type="entry name" value="RNA Polymerase Primary Sigma Factor"/>
    <property type="match status" value="1"/>
</dbReference>
<dbReference type="Pfam" id="PF04545">
    <property type="entry name" value="Sigma70_r4"/>
    <property type="match status" value="1"/>
</dbReference>
<reference evidence="7" key="1">
    <citation type="journal article" date="2019" name="Int. J. Syst. Evol. Microbiol.">
        <title>The Global Catalogue of Microorganisms (GCM) 10K type strain sequencing project: providing services to taxonomists for standard genome sequencing and annotation.</title>
        <authorList>
            <consortium name="The Broad Institute Genomics Platform"/>
            <consortium name="The Broad Institute Genome Sequencing Center for Infectious Disease"/>
            <person name="Wu L."/>
            <person name="Ma J."/>
        </authorList>
    </citation>
    <scope>NUCLEOTIDE SEQUENCE [LARGE SCALE GENOMIC DNA]</scope>
    <source>
        <strain evidence="7">CCUG 42001</strain>
    </source>
</reference>
<dbReference type="Proteomes" id="UP001596267">
    <property type="component" value="Unassembled WGS sequence"/>
</dbReference>
<evidence type="ECO:0000313" key="7">
    <source>
        <dbReference type="Proteomes" id="UP001596267"/>
    </source>
</evidence>
<dbReference type="InterPro" id="IPR013324">
    <property type="entry name" value="RNA_pol_sigma_r3/r4-like"/>
</dbReference>
<dbReference type="PROSITE" id="PS00715">
    <property type="entry name" value="SIGMA70_1"/>
    <property type="match status" value="1"/>
</dbReference>
<evidence type="ECO:0000256" key="4">
    <source>
        <dbReference type="ARBA" id="ARBA00023163"/>
    </source>
</evidence>
<accession>A0ABW1WFK9</accession>
<dbReference type="SUPFAM" id="SSF88946">
    <property type="entry name" value="Sigma2 domain of RNA polymerase sigma factors"/>
    <property type="match status" value="1"/>
</dbReference>
<keyword evidence="4" id="KW-0804">Transcription</keyword>
<dbReference type="NCBIfam" id="TIGR02937">
    <property type="entry name" value="sigma70-ECF"/>
    <property type="match status" value="1"/>
</dbReference>
<dbReference type="CDD" id="cd06171">
    <property type="entry name" value="Sigma70_r4"/>
    <property type="match status" value="1"/>
</dbReference>
<proteinExistence type="predicted"/>
<organism evidence="6 7">
    <name type="scientific">Sporolactobacillus kofuensis</name>
    <dbReference type="NCBI Taxonomy" id="269672"/>
    <lineage>
        <taxon>Bacteria</taxon>
        <taxon>Bacillati</taxon>
        <taxon>Bacillota</taxon>
        <taxon>Bacilli</taxon>
        <taxon>Bacillales</taxon>
        <taxon>Sporolactobacillaceae</taxon>
        <taxon>Sporolactobacillus</taxon>
    </lineage>
</organism>
<dbReference type="InterPro" id="IPR014284">
    <property type="entry name" value="RNA_pol_sigma-70_dom"/>
</dbReference>
<dbReference type="PRINTS" id="PR00046">
    <property type="entry name" value="SIGMA70FCT"/>
</dbReference>
<dbReference type="InterPro" id="IPR013325">
    <property type="entry name" value="RNA_pol_sigma_r2"/>
</dbReference>
<keyword evidence="1" id="KW-0805">Transcription regulation</keyword>
<keyword evidence="2" id="KW-0731">Sigma factor</keyword>
<evidence type="ECO:0000313" key="6">
    <source>
        <dbReference type="EMBL" id="MFC6385954.1"/>
    </source>
</evidence>
<dbReference type="PANTHER" id="PTHR30603">
    <property type="entry name" value="RNA POLYMERASE SIGMA FACTOR RPO"/>
    <property type="match status" value="1"/>
</dbReference>
<feature type="domain" description="RNA polymerase sigma-70" evidence="5">
    <location>
        <begin position="91"/>
        <end position="104"/>
    </location>
</feature>
<comment type="caution">
    <text evidence="6">The sequence shown here is derived from an EMBL/GenBank/DDBJ whole genome shotgun (WGS) entry which is preliminary data.</text>
</comment>
<dbReference type="Gene3D" id="1.10.10.10">
    <property type="entry name" value="Winged helix-like DNA-binding domain superfamily/Winged helix DNA-binding domain"/>
    <property type="match status" value="1"/>
</dbReference>
<dbReference type="SUPFAM" id="SSF88659">
    <property type="entry name" value="Sigma3 and sigma4 domains of RNA polymerase sigma factors"/>
    <property type="match status" value="1"/>
</dbReference>
<evidence type="ECO:0000256" key="3">
    <source>
        <dbReference type="ARBA" id="ARBA00023125"/>
    </source>
</evidence>
<dbReference type="InterPro" id="IPR050239">
    <property type="entry name" value="Sigma-70_RNA_pol_init_factors"/>
</dbReference>
<protein>
    <submittedName>
        <fullName evidence="6">Sigma-70 family RNA polymerase sigma factor</fullName>
    </submittedName>
</protein>
<name>A0ABW1WFK9_9BACL</name>
<sequence>MVTKTAFQQMLPDVLDQFFRSSRNTVSEEKKKTIDFMLNTQLIKEYQEKPETADEKETKLYQIVQMNLGLVMNLVGNYAKIIKRTCMDIEDVISLGTIGLLESIKKFDPDRGCQFSTFATWRIRQMITRGIADEARLIRFPAHIHEQVMSVKKAERLFEHTYGFVDIKRICEILEMGVDDYWKIKRIIYQMDKPLSIDAMIGNDRTSNLQDLLPLNGTIEPTATPPLHTLPLEEVLEKKELQNKIKHMLNSLKPRDAEIIRLRFGIGDYEPHTLSEIAKLYHVSHQSIHQLEVKIMKRFK</sequence>
<dbReference type="InterPro" id="IPR000943">
    <property type="entry name" value="RNA_pol_sigma70"/>
</dbReference>
<keyword evidence="3" id="KW-0238">DNA-binding</keyword>
<keyword evidence="7" id="KW-1185">Reference proteome</keyword>
<dbReference type="PANTHER" id="PTHR30603:SF47">
    <property type="entry name" value="RNA POLYMERASE SIGMA FACTOR SIGD, CHLOROPLASTIC"/>
    <property type="match status" value="1"/>
</dbReference>
<evidence type="ECO:0000259" key="5">
    <source>
        <dbReference type="PROSITE" id="PS00715"/>
    </source>
</evidence>
<dbReference type="InterPro" id="IPR007630">
    <property type="entry name" value="RNA_pol_sigma70_r4"/>
</dbReference>
<evidence type="ECO:0000256" key="1">
    <source>
        <dbReference type="ARBA" id="ARBA00023015"/>
    </source>
</evidence>
<dbReference type="InterPro" id="IPR036388">
    <property type="entry name" value="WH-like_DNA-bd_sf"/>
</dbReference>
<evidence type="ECO:0000256" key="2">
    <source>
        <dbReference type="ARBA" id="ARBA00023082"/>
    </source>
</evidence>
<dbReference type="RefSeq" id="WP_253052335.1">
    <property type="nucleotide sequence ID" value="NZ_JAMXWN010000002.1"/>
</dbReference>
<dbReference type="EMBL" id="JBHSTQ010000003">
    <property type="protein sequence ID" value="MFC6385954.1"/>
    <property type="molecule type" value="Genomic_DNA"/>
</dbReference>
<dbReference type="InterPro" id="IPR007627">
    <property type="entry name" value="RNA_pol_sigma70_r2"/>
</dbReference>
<dbReference type="Pfam" id="PF04542">
    <property type="entry name" value="Sigma70_r2"/>
    <property type="match status" value="1"/>
</dbReference>